<evidence type="ECO:0000256" key="3">
    <source>
        <dbReference type="ARBA" id="ARBA00022763"/>
    </source>
</evidence>
<dbReference type="PANTHER" id="PTHR46239">
    <property type="entry name" value="DNA REPAIR PROTEIN RAD51 HOMOLOG 3 RAD51C"/>
    <property type="match status" value="1"/>
</dbReference>
<keyword evidence="9" id="KW-1185">Reference proteome</keyword>
<dbReference type="InterPro" id="IPR052093">
    <property type="entry name" value="HR_Repair_Mediator"/>
</dbReference>
<dbReference type="GO" id="GO:0140664">
    <property type="term" value="F:ATP-dependent DNA damage sensor activity"/>
    <property type="evidence" value="ECO:0007669"/>
    <property type="project" value="InterPro"/>
</dbReference>
<evidence type="ECO:0000313" key="9">
    <source>
        <dbReference type="Proteomes" id="UP000007151"/>
    </source>
</evidence>
<dbReference type="KEGG" id="dpl:KGM_204682"/>
<comment type="caution">
    <text evidence="8">The sequence shown here is derived from an EMBL/GenBank/DDBJ whole genome shotgun (WGS) entry which is preliminary data.</text>
</comment>
<keyword evidence="5" id="KW-0234">DNA repair</keyword>
<dbReference type="InterPro" id="IPR027417">
    <property type="entry name" value="P-loop_NTPase"/>
</dbReference>
<dbReference type="GO" id="GO:0000707">
    <property type="term" value="P:meiotic DNA recombinase assembly"/>
    <property type="evidence" value="ECO:0007669"/>
    <property type="project" value="TreeGrafter"/>
</dbReference>
<accession>A0A212EY95</accession>
<keyword evidence="6" id="KW-0539">Nucleus</keyword>
<dbReference type="PROSITE" id="PS50162">
    <property type="entry name" value="RECA_2"/>
    <property type="match status" value="1"/>
</dbReference>
<dbReference type="OrthoDB" id="5957327at2759"/>
<keyword evidence="3" id="KW-0227">DNA damage</keyword>
<keyword evidence="2" id="KW-0547">Nucleotide-binding</keyword>
<evidence type="ECO:0000313" key="8">
    <source>
        <dbReference type="EMBL" id="OWR46463.1"/>
    </source>
</evidence>
<dbReference type="GO" id="GO:0005524">
    <property type="term" value="F:ATP binding"/>
    <property type="evidence" value="ECO:0007669"/>
    <property type="project" value="UniProtKB-KW"/>
</dbReference>
<evidence type="ECO:0000256" key="7">
    <source>
        <dbReference type="ARBA" id="ARBA00040674"/>
    </source>
</evidence>
<evidence type="ECO:0000256" key="4">
    <source>
        <dbReference type="ARBA" id="ARBA00022840"/>
    </source>
</evidence>
<evidence type="ECO:0000256" key="2">
    <source>
        <dbReference type="ARBA" id="ARBA00022741"/>
    </source>
</evidence>
<evidence type="ECO:0000256" key="5">
    <source>
        <dbReference type="ARBA" id="ARBA00023204"/>
    </source>
</evidence>
<dbReference type="FunCoup" id="A0A212EY95">
    <property type="interactions" value="335"/>
</dbReference>
<dbReference type="GO" id="GO:0008821">
    <property type="term" value="F:crossover junction DNA endonuclease activity"/>
    <property type="evidence" value="ECO:0007669"/>
    <property type="project" value="TreeGrafter"/>
</dbReference>
<evidence type="ECO:0000256" key="1">
    <source>
        <dbReference type="ARBA" id="ARBA00004123"/>
    </source>
</evidence>
<reference evidence="8 9" key="1">
    <citation type="journal article" date="2011" name="Cell">
        <title>The monarch butterfly genome yields insights into long-distance migration.</title>
        <authorList>
            <person name="Zhan S."/>
            <person name="Merlin C."/>
            <person name="Boore J.L."/>
            <person name="Reppert S.M."/>
        </authorList>
    </citation>
    <scope>NUCLEOTIDE SEQUENCE [LARGE SCALE GENOMIC DNA]</scope>
    <source>
        <strain evidence="8">F-2</strain>
    </source>
</reference>
<dbReference type="InterPro" id="IPR020588">
    <property type="entry name" value="RecA_ATP-bd"/>
</dbReference>
<gene>
    <name evidence="8" type="ORF">KGM_204682</name>
</gene>
<dbReference type="STRING" id="278856.A0A212EY95"/>
<dbReference type="GO" id="GO:0033063">
    <property type="term" value="C:Rad51B-Rad51C-Rad51D-XRCC2 complex"/>
    <property type="evidence" value="ECO:0007669"/>
    <property type="project" value="TreeGrafter"/>
</dbReference>
<dbReference type="SUPFAM" id="SSF52540">
    <property type="entry name" value="P-loop containing nucleoside triphosphate hydrolases"/>
    <property type="match status" value="1"/>
</dbReference>
<dbReference type="Proteomes" id="UP000007151">
    <property type="component" value="Unassembled WGS sequence"/>
</dbReference>
<dbReference type="GO" id="GO:0005657">
    <property type="term" value="C:replication fork"/>
    <property type="evidence" value="ECO:0007669"/>
    <property type="project" value="TreeGrafter"/>
</dbReference>
<dbReference type="Pfam" id="PF08423">
    <property type="entry name" value="Rad51"/>
    <property type="match status" value="1"/>
</dbReference>
<dbReference type="Gene3D" id="3.40.50.300">
    <property type="entry name" value="P-loop containing nucleotide triphosphate hydrolases"/>
    <property type="match status" value="1"/>
</dbReference>
<name>A0A212EY95_DANPL</name>
<proteinExistence type="predicted"/>
<keyword evidence="4" id="KW-0067">ATP-binding</keyword>
<comment type="subcellular location">
    <subcellularLocation>
        <location evidence="1">Nucleus</location>
    </subcellularLocation>
</comment>
<dbReference type="InterPro" id="IPR013632">
    <property type="entry name" value="Rad51_C"/>
</dbReference>
<dbReference type="eggNOG" id="KOG1434">
    <property type="taxonomic scope" value="Eukaryota"/>
</dbReference>
<dbReference type="PANTHER" id="PTHR46239:SF1">
    <property type="entry name" value="DNA REPAIR PROTEIN RAD51 HOMOLOG 3"/>
    <property type="match status" value="1"/>
</dbReference>
<dbReference type="GO" id="GO:0007131">
    <property type="term" value="P:reciprocal meiotic recombination"/>
    <property type="evidence" value="ECO:0007669"/>
    <property type="project" value="TreeGrafter"/>
</dbReference>
<dbReference type="AlphaFoldDB" id="A0A212EY95"/>
<dbReference type="GO" id="GO:0033065">
    <property type="term" value="C:Rad51C-XRCC3 complex"/>
    <property type="evidence" value="ECO:0007669"/>
    <property type="project" value="TreeGrafter"/>
</dbReference>
<organism evidence="8 9">
    <name type="scientific">Danaus plexippus plexippus</name>
    <dbReference type="NCBI Taxonomy" id="278856"/>
    <lineage>
        <taxon>Eukaryota</taxon>
        <taxon>Metazoa</taxon>
        <taxon>Ecdysozoa</taxon>
        <taxon>Arthropoda</taxon>
        <taxon>Hexapoda</taxon>
        <taxon>Insecta</taxon>
        <taxon>Pterygota</taxon>
        <taxon>Neoptera</taxon>
        <taxon>Endopterygota</taxon>
        <taxon>Lepidoptera</taxon>
        <taxon>Glossata</taxon>
        <taxon>Ditrysia</taxon>
        <taxon>Papilionoidea</taxon>
        <taxon>Nymphalidae</taxon>
        <taxon>Danainae</taxon>
        <taxon>Danaini</taxon>
        <taxon>Danaina</taxon>
        <taxon>Danaus</taxon>
        <taxon>Danaus</taxon>
    </lineage>
</organism>
<evidence type="ECO:0000256" key="6">
    <source>
        <dbReference type="ARBA" id="ARBA00023242"/>
    </source>
</evidence>
<sequence>MTTNFKIYNAADLWQIETSSPAIPTFSQKLDKTLGDDGIPLGSLTEVLGLPGTGKTQLCLQLCASVQVPKVLGGLQSESLYIDTNTNFTLCRFKEILFASLAKCQRLLDTSIAISEEDALKKFHYIKTIGLEKFCSFLNQLPNYLTEYPNVKLIVIDSIAFPFKEGSISLKQRTGLLFRLMADLHKLAVDKQIAVVLTNEMSNRLGLSSGALVGALGDAWAHRCNIRLLLCADKNESCAVLAKSNTAPEAAVKFKITREGIRDAD</sequence>
<protein>
    <recommendedName>
        <fullName evidence="7">DNA repair protein RAD51 homolog 3</fullName>
    </recommendedName>
</protein>
<dbReference type="EMBL" id="AGBW02011577">
    <property type="protein sequence ID" value="OWR46463.1"/>
    <property type="molecule type" value="Genomic_DNA"/>
</dbReference>
<dbReference type="GO" id="GO:0000400">
    <property type="term" value="F:four-way junction DNA binding"/>
    <property type="evidence" value="ECO:0007669"/>
    <property type="project" value="TreeGrafter"/>
</dbReference>